<evidence type="ECO:0000313" key="4">
    <source>
        <dbReference type="Proteomes" id="UP001501425"/>
    </source>
</evidence>
<dbReference type="EMBL" id="BAAADQ010000012">
    <property type="protein sequence ID" value="GAA0546145.1"/>
    <property type="molecule type" value="Genomic_DNA"/>
</dbReference>
<reference evidence="2" key="2">
    <citation type="submission" date="2023-12" db="EMBL/GenBank/DDBJ databases">
        <authorList>
            <person name="Sun Q."/>
            <person name="Inoue M."/>
        </authorList>
    </citation>
    <scope>NUCLEOTIDE SEQUENCE</scope>
    <source>
        <strain evidence="2">JCM 14265</strain>
    </source>
</reference>
<reference evidence="3 5" key="3">
    <citation type="submission" date="2024-06" db="EMBL/GenBank/DDBJ databases">
        <title>Halorubrum miltondacostae sp. nov., a potential PHA producer isolated from an inland solar saltern in Rio Maior, Portugal.</title>
        <authorList>
            <person name="Albuquerque L."/>
            <person name="Viver T."/>
            <person name="Barroso C."/>
            <person name="Claudino R."/>
            <person name="Galvan M."/>
            <person name="Simoes G."/>
            <person name="Lobo Da Cunha A."/>
            <person name="Egas C."/>
        </authorList>
    </citation>
    <scope>NUCLEOTIDE SEQUENCE [LARGE SCALE GENOMIC DNA]</scope>
    <source>
        <strain evidence="3 5">DSM 18646</strain>
    </source>
</reference>
<dbReference type="AlphaFoldDB" id="A0AAV3SU03"/>
<evidence type="ECO:0000313" key="2">
    <source>
        <dbReference type="EMBL" id="GAA0546145.1"/>
    </source>
</evidence>
<keyword evidence="5" id="KW-1185">Reference proteome</keyword>
<evidence type="ECO:0000313" key="5">
    <source>
        <dbReference type="Proteomes" id="UP001567571"/>
    </source>
</evidence>
<reference evidence="2" key="1">
    <citation type="journal article" date="2014" name="Int. J. Syst. Evol. Microbiol.">
        <title>Complete genome sequence of Corynebacterium casei LMG S-19264T (=DSM 44701T), isolated from a smear-ripened cheese.</title>
        <authorList>
            <consortium name="US DOE Joint Genome Institute (JGI-PGF)"/>
            <person name="Walter F."/>
            <person name="Albersmeier A."/>
            <person name="Kalinowski J."/>
            <person name="Ruckert C."/>
        </authorList>
    </citation>
    <scope>NUCLEOTIDE SEQUENCE</scope>
    <source>
        <strain evidence="2">JCM 14265</strain>
    </source>
</reference>
<sequence>MYRTLLIGFVIACLVIAGAGSAADHAVTVDGAMEIPERTISVGGESYQVSSLIRVPRGEVLRARTNGDETGYRVYLHDARGSVVDQRYVAPSADGTVAFDTSTYDPGSYVLSLYHDGTYYDPQPVVIPAYDVSVDTPGPGRDGDEISTISVDLTEREPGHTVQGVTVVVSNASATRRYPASRVDGEYVVSADEIRLAPGTYSVYAVAGNGNDAPGPTNELIGISDSSQIDLTEDTAGAEENASADGGEENERVNATTSSNATPPGQSETTVISPNHSANGTIKETSTDDEAGGTPFALLSLGVIIGYVAVRRP</sequence>
<comment type="caution">
    <text evidence="2">The sequence shown here is derived from an EMBL/GenBank/DDBJ whole genome shotgun (WGS) entry which is preliminary data.</text>
</comment>
<feature type="compositionally biased region" description="Polar residues" evidence="1">
    <location>
        <begin position="253"/>
        <end position="284"/>
    </location>
</feature>
<dbReference type="Proteomes" id="UP001501425">
    <property type="component" value="Unassembled WGS sequence"/>
</dbReference>
<protein>
    <submittedName>
        <fullName evidence="2">Uncharacterized protein</fullName>
    </submittedName>
</protein>
<feature type="region of interest" description="Disordered" evidence="1">
    <location>
        <begin position="235"/>
        <end position="293"/>
    </location>
</feature>
<evidence type="ECO:0000256" key="1">
    <source>
        <dbReference type="SAM" id="MobiDB-lite"/>
    </source>
</evidence>
<dbReference type="EMBL" id="JBEDNW010000011">
    <property type="protein sequence ID" value="MEZ3168895.1"/>
    <property type="molecule type" value="Genomic_DNA"/>
</dbReference>
<organism evidence="2 4">
    <name type="scientific">Halorubrum ejinorense</name>
    <dbReference type="NCBI Taxonomy" id="425309"/>
    <lineage>
        <taxon>Archaea</taxon>
        <taxon>Methanobacteriati</taxon>
        <taxon>Methanobacteriota</taxon>
        <taxon>Stenosarchaea group</taxon>
        <taxon>Halobacteria</taxon>
        <taxon>Halobacteriales</taxon>
        <taxon>Haloferacaceae</taxon>
        <taxon>Halorubrum</taxon>
    </lineage>
</organism>
<name>A0AAV3SU03_9EURY</name>
<gene>
    <name evidence="3" type="ORF">ABNG02_16405</name>
    <name evidence="2" type="ORF">GCM10008994_21320</name>
</gene>
<evidence type="ECO:0000313" key="3">
    <source>
        <dbReference type="EMBL" id="MEZ3168895.1"/>
    </source>
</evidence>
<dbReference type="Proteomes" id="UP001567571">
    <property type="component" value="Unassembled WGS sequence"/>
</dbReference>
<proteinExistence type="predicted"/>
<accession>A0AAV3SU03</accession>
<dbReference type="RefSeq" id="WP_343778935.1">
    <property type="nucleotide sequence ID" value="NZ_BAAADQ010000012.1"/>
</dbReference>